<dbReference type="InterPro" id="IPR036396">
    <property type="entry name" value="Cyt_P450_sf"/>
</dbReference>
<dbReference type="PANTHER" id="PTHR24289">
    <property type="entry name" value="STEROID 17-ALPHA-HYDROXYLASE/17,20 LYASE"/>
    <property type="match status" value="1"/>
</dbReference>
<dbReference type="PROSITE" id="PS00086">
    <property type="entry name" value="CYTOCHROME_P450"/>
    <property type="match status" value="1"/>
</dbReference>
<evidence type="ECO:0000256" key="1">
    <source>
        <dbReference type="ARBA" id="ARBA00010617"/>
    </source>
</evidence>
<evidence type="ECO:0000256" key="9">
    <source>
        <dbReference type="SAM" id="SignalP"/>
    </source>
</evidence>
<dbReference type="GO" id="GO:0042448">
    <property type="term" value="P:progesterone metabolic process"/>
    <property type="evidence" value="ECO:0007669"/>
    <property type="project" value="TreeGrafter"/>
</dbReference>
<evidence type="ECO:0000256" key="6">
    <source>
        <dbReference type="ARBA" id="ARBA00023033"/>
    </source>
</evidence>
<dbReference type="Pfam" id="PF00067">
    <property type="entry name" value="p450"/>
    <property type="match status" value="1"/>
</dbReference>
<dbReference type="InterPro" id="IPR001128">
    <property type="entry name" value="Cyt_P450"/>
</dbReference>
<gene>
    <name evidence="10" type="ORF">ONB1V03_LOCUS9856</name>
</gene>
<evidence type="ECO:0000256" key="7">
    <source>
        <dbReference type="PIRSR" id="PIRSR602401-1"/>
    </source>
</evidence>
<dbReference type="AlphaFoldDB" id="A0A7R9QQA2"/>
<dbReference type="Proteomes" id="UP000728032">
    <property type="component" value="Unassembled WGS sequence"/>
</dbReference>
<comment type="similarity">
    <text evidence="1 8">Belongs to the cytochrome P450 family.</text>
</comment>
<keyword evidence="9" id="KW-0732">Signal</keyword>
<evidence type="ECO:0000313" key="10">
    <source>
        <dbReference type="EMBL" id="CAD7653199.1"/>
    </source>
</evidence>
<dbReference type="GO" id="GO:0042446">
    <property type="term" value="P:hormone biosynthetic process"/>
    <property type="evidence" value="ECO:0007669"/>
    <property type="project" value="TreeGrafter"/>
</dbReference>
<dbReference type="GO" id="GO:0004508">
    <property type="term" value="F:steroid 17-alpha-monooxygenase activity"/>
    <property type="evidence" value="ECO:0007669"/>
    <property type="project" value="TreeGrafter"/>
</dbReference>
<feature type="binding site" description="axial binding residue" evidence="7">
    <location>
        <position position="102"/>
    </location>
    <ligand>
        <name>heme</name>
        <dbReference type="ChEBI" id="CHEBI:30413"/>
    </ligand>
    <ligandPart>
        <name>Fe</name>
        <dbReference type="ChEBI" id="CHEBI:18248"/>
    </ligandPart>
</feature>
<comment type="cofactor">
    <cofactor evidence="7">
        <name>heme</name>
        <dbReference type="ChEBI" id="CHEBI:30413"/>
    </cofactor>
</comment>
<dbReference type="SUPFAM" id="SSF48264">
    <property type="entry name" value="Cytochrome P450"/>
    <property type="match status" value="1"/>
</dbReference>
<keyword evidence="11" id="KW-1185">Reference proteome</keyword>
<dbReference type="PANTHER" id="PTHR24289:SF20">
    <property type="entry name" value="STEROID 17-ALPHA-HYDROXYLASE_17,20 LYASE"/>
    <property type="match status" value="1"/>
</dbReference>
<proteinExistence type="inferred from homology"/>
<dbReference type="GO" id="GO:0005506">
    <property type="term" value="F:iron ion binding"/>
    <property type="evidence" value="ECO:0007669"/>
    <property type="project" value="InterPro"/>
</dbReference>
<dbReference type="GO" id="GO:0020037">
    <property type="term" value="F:heme binding"/>
    <property type="evidence" value="ECO:0007669"/>
    <property type="project" value="InterPro"/>
</dbReference>
<keyword evidence="3 7" id="KW-0479">Metal-binding</keyword>
<organism evidence="10">
    <name type="scientific">Oppiella nova</name>
    <dbReference type="NCBI Taxonomy" id="334625"/>
    <lineage>
        <taxon>Eukaryota</taxon>
        <taxon>Metazoa</taxon>
        <taxon>Ecdysozoa</taxon>
        <taxon>Arthropoda</taxon>
        <taxon>Chelicerata</taxon>
        <taxon>Arachnida</taxon>
        <taxon>Acari</taxon>
        <taxon>Acariformes</taxon>
        <taxon>Sarcoptiformes</taxon>
        <taxon>Oribatida</taxon>
        <taxon>Brachypylina</taxon>
        <taxon>Oppioidea</taxon>
        <taxon>Oppiidae</taxon>
        <taxon>Oppiella</taxon>
    </lineage>
</organism>
<evidence type="ECO:0000256" key="4">
    <source>
        <dbReference type="ARBA" id="ARBA00023002"/>
    </source>
</evidence>
<reference evidence="10" key="1">
    <citation type="submission" date="2020-11" db="EMBL/GenBank/DDBJ databases">
        <authorList>
            <person name="Tran Van P."/>
        </authorList>
    </citation>
    <scope>NUCLEOTIDE SEQUENCE</scope>
</reference>
<dbReference type="Gene3D" id="1.10.630.10">
    <property type="entry name" value="Cytochrome P450"/>
    <property type="match status" value="1"/>
</dbReference>
<evidence type="ECO:0008006" key="12">
    <source>
        <dbReference type="Google" id="ProtNLM"/>
    </source>
</evidence>
<keyword evidence="2 7" id="KW-0349">Heme</keyword>
<keyword evidence="4 8" id="KW-0560">Oxidoreductase</keyword>
<dbReference type="InterPro" id="IPR002401">
    <property type="entry name" value="Cyt_P450_E_grp-I"/>
</dbReference>
<keyword evidence="5 7" id="KW-0408">Iron</keyword>
<sequence length="161" mass="18384">MDLFLVVFLLTVIQNAFIAETLRYKGVFPLGIPHVALCDHQLDNYHIKKDTYVLGNLLAITRDPNLWPKPDVFDPNRFLDKDNKYMSALPGFTPFGIGRRICLGEKLALADLFYITVRLLKSTPDYVFALPSGEGTADLEPDPNIFFRRAPNPYEIILKKR</sequence>
<dbReference type="EMBL" id="CAJPVJ010006380">
    <property type="protein sequence ID" value="CAG2170386.1"/>
    <property type="molecule type" value="Genomic_DNA"/>
</dbReference>
<dbReference type="EMBL" id="OC921205">
    <property type="protein sequence ID" value="CAD7653199.1"/>
    <property type="molecule type" value="Genomic_DNA"/>
</dbReference>
<dbReference type="PRINTS" id="PR00385">
    <property type="entry name" value="P450"/>
</dbReference>
<name>A0A7R9QQA2_9ACAR</name>
<evidence type="ECO:0000256" key="5">
    <source>
        <dbReference type="ARBA" id="ARBA00023004"/>
    </source>
</evidence>
<keyword evidence="6 8" id="KW-0503">Monooxygenase</keyword>
<evidence type="ECO:0000256" key="8">
    <source>
        <dbReference type="RuleBase" id="RU000461"/>
    </source>
</evidence>
<feature type="signal peptide" evidence="9">
    <location>
        <begin position="1"/>
        <end position="18"/>
    </location>
</feature>
<evidence type="ECO:0000256" key="3">
    <source>
        <dbReference type="ARBA" id="ARBA00022723"/>
    </source>
</evidence>
<protein>
    <recommendedName>
        <fullName evidence="12">Cytochrome P450</fullName>
    </recommendedName>
</protein>
<dbReference type="InterPro" id="IPR017972">
    <property type="entry name" value="Cyt_P450_CS"/>
</dbReference>
<evidence type="ECO:0000256" key="2">
    <source>
        <dbReference type="ARBA" id="ARBA00022617"/>
    </source>
</evidence>
<accession>A0A7R9QQA2</accession>
<feature type="chain" id="PRO_5036403830" description="Cytochrome P450" evidence="9">
    <location>
        <begin position="19"/>
        <end position="161"/>
    </location>
</feature>
<dbReference type="OrthoDB" id="6415694at2759"/>
<evidence type="ECO:0000313" key="11">
    <source>
        <dbReference type="Proteomes" id="UP000728032"/>
    </source>
</evidence>
<dbReference type="PRINTS" id="PR00463">
    <property type="entry name" value="EP450I"/>
</dbReference>